<feature type="chain" id="PRO_5044850177" description="Autophagy-related protein 27" evidence="19">
    <location>
        <begin position="40"/>
        <end position="267"/>
    </location>
</feature>
<accession>A0ABD0LHR7</accession>
<evidence type="ECO:0000256" key="5">
    <source>
        <dbReference type="ARBA" id="ARBA00005363"/>
    </source>
</evidence>
<evidence type="ECO:0000256" key="2">
    <source>
        <dbReference type="ARBA" id="ARBA00004358"/>
    </source>
</evidence>
<evidence type="ECO:0000256" key="1">
    <source>
        <dbReference type="ARBA" id="ARBA00004304"/>
    </source>
</evidence>
<dbReference type="GO" id="GO:0010008">
    <property type="term" value="C:endosome membrane"/>
    <property type="evidence" value="ECO:0007669"/>
    <property type="project" value="UniProtKB-SubCell"/>
</dbReference>
<keyword evidence="14" id="KW-0496">Mitochondrion</keyword>
<comment type="caution">
    <text evidence="21">The sequence shown here is derived from an EMBL/GenBank/DDBJ whole genome shotgun (WGS) entry which is preliminary data.</text>
</comment>
<dbReference type="EMBL" id="JACVVK020000049">
    <property type="protein sequence ID" value="KAK7498648.1"/>
    <property type="molecule type" value="Genomic_DNA"/>
</dbReference>
<evidence type="ECO:0000313" key="22">
    <source>
        <dbReference type="Proteomes" id="UP001519460"/>
    </source>
</evidence>
<dbReference type="PROSITE" id="PS51914">
    <property type="entry name" value="MRH"/>
    <property type="match status" value="1"/>
</dbReference>
<dbReference type="InterPro" id="IPR018939">
    <property type="entry name" value="Autophagy-rel_prot_27"/>
</dbReference>
<evidence type="ECO:0000256" key="9">
    <source>
        <dbReference type="ARBA" id="ARBA00022729"/>
    </source>
</evidence>
<evidence type="ECO:0000256" key="17">
    <source>
        <dbReference type="ARBA" id="ARBA00023329"/>
    </source>
</evidence>
<dbReference type="AlphaFoldDB" id="A0ABD0LHR7"/>
<keyword evidence="17" id="KW-0968">Cytoplasmic vesicle</keyword>
<dbReference type="InterPro" id="IPR044865">
    <property type="entry name" value="MRH_dom"/>
</dbReference>
<evidence type="ECO:0000256" key="4">
    <source>
        <dbReference type="ARBA" id="ARBA00004472"/>
    </source>
</evidence>
<dbReference type="GO" id="GO:0000139">
    <property type="term" value="C:Golgi membrane"/>
    <property type="evidence" value="ECO:0007669"/>
    <property type="project" value="UniProtKB-SubCell"/>
</dbReference>
<evidence type="ECO:0000256" key="3">
    <source>
        <dbReference type="ARBA" id="ARBA00004394"/>
    </source>
</evidence>
<dbReference type="PANTHER" id="PTHR15071">
    <property type="entry name" value="MANNOSE-6-PHOSPHATE RECEPTOR FAMILY MEMBER"/>
    <property type="match status" value="1"/>
</dbReference>
<sequence length="267" mass="28944">MGWLQTPDWLPSTWKPVSVIHFVALLCLWTTVMFPGVQADSCRHAGSDGVIDISSLGNADNTPRFKDMADDNSGGIWVYSYNPCYPFSEGDCSGAAACQASPDGSQYFQCGDQSTASWGTDADSGKMAITYTNHGTDIDRKTLVILICDQSATDPKLHVIGDVSNGEYHFELTSKCACPNGCGGGGPHVTVEVSISIGWILVIIFLVVLVVYCVGGVAFNRIRLEKTGVEMVPNTSFWRALPGLVKDGCVFVISLFPCYRQRSYEKI</sequence>
<keyword evidence="15 18" id="KW-0472">Membrane</keyword>
<protein>
    <recommendedName>
        <fullName evidence="6">Autophagy-related protein 27</fullName>
    </recommendedName>
</protein>
<evidence type="ECO:0000256" key="16">
    <source>
        <dbReference type="ARBA" id="ARBA00023157"/>
    </source>
</evidence>
<keyword evidence="10" id="KW-0653">Protein transport</keyword>
<dbReference type="SUPFAM" id="SSF50911">
    <property type="entry name" value="Mannose 6-phosphate receptor domain"/>
    <property type="match status" value="1"/>
</dbReference>
<proteinExistence type="inferred from homology"/>
<dbReference type="Gene3D" id="2.70.130.10">
    <property type="entry name" value="Mannose-6-phosphate receptor binding domain"/>
    <property type="match status" value="1"/>
</dbReference>
<evidence type="ECO:0000256" key="8">
    <source>
        <dbReference type="ARBA" id="ARBA00022692"/>
    </source>
</evidence>
<feature type="signal peptide" evidence="19">
    <location>
        <begin position="1"/>
        <end position="39"/>
    </location>
</feature>
<evidence type="ECO:0000256" key="15">
    <source>
        <dbReference type="ARBA" id="ARBA00023136"/>
    </source>
</evidence>
<evidence type="ECO:0000256" key="18">
    <source>
        <dbReference type="SAM" id="Phobius"/>
    </source>
</evidence>
<organism evidence="21 22">
    <name type="scientific">Batillaria attramentaria</name>
    <dbReference type="NCBI Taxonomy" id="370345"/>
    <lineage>
        <taxon>Eukaryota</taxon>
        <taxon>Metazoa</taxon>
        <taxon>Spiralia</taxon>
        <taxon>Lophotrochozoa</taxon>
        <taxon>Mollusca</taxon>
        <taxon>Gastropoda</taxon>
        <taxon>Caenogastropoda</taxon>
        <taxon>Sorbeoconcha</taxon>
        <taxon>Cerithioidea</taxon>
        <taxon>Batillariidae</taxon>
        <taxon>Batillaria</taxon>
    </lineage>
</organism>
<keyword evidence="16" id="KW-1015">Disulfide bond</keyword>
<keyword evidence="9 19" id="KW-0732">Signal</keyword>
<evidence type="ECO:0000256" key="6">
    <source>
        <dbReference type="ARBA" id="ARBA00013776"/>
    </source>
</evidence>
<feature type="transmembrane region" description="Helical" evidence="18">
    <location>
        <begin position="197"/>
        <end position="219"/>
    </location>
</feature>
<reference evidence="21 22" key="1">
    <citation type="journal article" date="2023" name="Sci. Data">
        <title>Genome assembly of the Korean intertidal mud-creeper Batillaria attramentaria.</title>
        <authorList>
            <person name="Patra A.K."/>
            <person name="Ho P.T."/>
            <person name="Jun S."/>
            <person name="Lee S.J."/>
            <person name="Kim Y."/>
            <person name="Won Y.J."/>
        </authorList>
    </citation>
    <scope>NUCLEOTIDE SEQUENCE [LARGE SCALE GENOMIC DNA]</scope>
    <source>
        <strain evidence="21">Wonlab-2016</strain>
    </source>
</reference>
<evidence type="ECO:0000313" key="21">
    <source>
        <dbReference type="EMBL" id="KAK7498648.1"/>
    </source>
</evidence>
<dbReference type="Proteomes" id="UP001519460">
    <property type="component" value="Unassembled WGS sequence"/>
</dbReference>
<evidence type="ECO:0000256" key="14">
    <source>
        <dbReference type="ARBA" id="ARBA00023128"/>
    </source>
</evidence>
<evidence type="ECO:0000256" key="19">
    <source>
        <dbReference type="SAM" id="SignalP"/>
    </source>
</evidence>
<keyword evidence="22" id="KW-1185">Reference proteome</keyword>
<dbReference type="PANTHER" id="PTHR15071:SF0">
    <property type="entry name" value="MANNOSE 6-PHOSPHATE RECEPTOR-LIKE PROTEIN 1"/>
    <property type="match status" value="1"/>
</dbReference>
<evidence type="ECO:0000256" key="10">
    <source>
        <dbReference type="ARBA" id="ARBA00022927"/>
    </source>
</evidence>
<comment type="similarity">
    <text evidence="5">Belongs to the ATG27 family.</text>
</comment>
<keyword evidence="11 18" id="KW-1133">Transmembrane helix</keyword>
<evidence type="ECO:0000256" key="12">
    <source>
        <dbReference type="ARBA" id="ARBA00023006"/>
    </source>
</evidence>
<keyword evidence="8 18" id="KW-0812">Transmembrane</keyword>
<name>A0ABD0LHR7_9CAEN</name>
<feature type="domain" description="MRH" evidence="20">
    <location>
        <begin position="25"/>
        <end position="180"/>
    </location>
</feature>
<keyword evidence="13" id="KW-0333">Golgi apparatus</keyword>
<evidence type="ECO:0000259" key="20">
    <source>
        <dbReference type="PROSITE" id="PS51914"/>
    </source>
</evidence>
<gene>
    <name evidence="21" type="ORF">BaRGS_00010025</name>
</gene>
<comment type="subcellular location">
    <subcellularLocation>
        <location evidence="2">Cytoplasmic vesicle membrane</location>
        <topology evidence="2">Single-pass type I membrane protein</topology>
    </subcellularLocation>
    <subcellularLocation>
        <location evidence="3">Golgi apparatus membrane</location>
    </subcellularLocation>
    <subcellularLocation>
        <location evidence="1">Mitochondrion membrane</location>
        <topology evidence="1">Single-pass membrane protein</topology>
    </subcellularLocation>
    <subcellularLocation>
        <location evidence="4">Preautophagosomal structure membrane</location>
        <topology evidence="4">Single-pass type I membrane protein</topology>
    </subcellularLocation>
</comment>
<evidence type="ECO:0000256" key="7">
    <source>
        <dbReference type="ARBA" id="ARBA00022448"/>
    </source>
</evidence>
<keyword evidence="12" id="KW-0072">Autophagy</keyword>
<dbReference type="FunFam" id="2.70.130.10:FF:000029">
    <property type="entry name" value="uncharacterized protein LOC100184158"/>
    <property type="match status" value="1"/>
</dbReference>
<dbReference type="InterPro" id="IPR009011">
    <property type="entry name" value="Man6P_isomerase_rcpt-bd_dom_sf"/>
</dbReference>
<dbReference type="Pfam" id="PF09451">
    <property type="entry name" value="ATG27"/>
    <property type="match status" value="1"/>
</dbReference>
<evidence type="ECO:0000256" key="13">
    <source>
        <dbReference type="ARBA" id="ARBA00023034"/>
    </source>
</evidence>
<keyword evidence="7" id="KW-0813">Transport</keyword>
<evidence type="ECO:0000256" key="11">
    <source>
        <dbReference type="ARBA" id="ARBA00022989"/>
    </source>
</evidence>